<dbReference type="Gene3D" id="3.40.50.620">
    <property type="entry name" value="HUPs"/>
    <property type="match status" value="1"/>
</dbReference>
<evidence type="ECO:0000313" key="10">
    <source>
        <dbReference type="EMBL" id="THH14880.1"/>
    </source>
</evidence>
<feature type="binding site" evidence="6">
    <location>
        <begin position="393"/>
        <end position="400"/>
    </location>
    <ligand>
        <name>FAD</name>
        <dbReference type="ChEBI" id="CHEBI:57692"/>
    </ligand>
</feature>
<dbReference type="Gene3D" id="1.10.579.10">
    <property type="entry name" value="DNA Cyclobutane Dipyrimidine Photolyase, subunit A, domain 3"/>
    <property type="match status" value="1"/>
</dbReference>
<dbReference type="Gene3D" id="1.25.40.80">
    <property type="match status" value="1"/>
</dbReference>
<feature type="binding site" evidence="6">
    <location>
        <position position="337"/>
    </location>
    <ligand>
        <name>FAD</name>
        <dbReference type="ChEBI" id="CHEBI:57692"/>
    </ligand>
</feature>
<feature type="site" description="Electron transfer via tryptophanyl radical" evidence="7">
    <location>
        <position position="501"/>
    </location>
</feature>
<dbReference type="GO" id="GO:0006950">
    <property type="term" value="P:response to stress"/>
    <property type="evidence" value="ECO:0007669"/>
    <property type="project" value="UniProtKB-ARBA"/>
</dbReference>
<gene>
    <name evidence="10" type="ORF">EW146_g5514</name>
</gene>
<dbReference type="InterPro" id="IPR014729">
    <property type="entry name" value="Rossmann-like_a/b/a_fold"/>
</dbReference>
<evidence type="ECO:0000256" key="8">
    <source>
        <dbReference type="SAM" id="MobiDB-lite"/>
    </source>
</evidence>
<keyword evidence="3 6" id="KW-0285">Flavoprotein</keyword>
<dbReference type="InterPro" id="IPR006050">
    <property type="entry name" value="DNA_photolyase_N"/>
</dbReference>
<reference evidence="10 11" key="1">
    <citation type="submission" date="2019-02" db="EMBL/GenBank/DDBJ databases">
        <title>Genome sequencing of the rare red list fungi Bondarzewia mesenterica.</title>
        <authorList>
            <person name="Buettner E."/>
            <person name="Kellner H."/>
        </authorList>
    </citation>
    <scope>NUCLEOTIDE SEQUENCE [LARGE SCALE GENOMIC DNA]</scope>
    <source>
        <strain evidence="10 11">DSM 108281</strain>
    </source>
</reference>
<dbReference type="FunFam" id="1.10.579.10:FF:000003">
    <property type="entry name" value="Deoxyribodipyrimidine photo-lyase"/>
    <property type="match status" value="1"/>
</dbReference>
<evidence type="ECO:0000313" key="11">
    <source>
        <dbReference type="Proteomes" id="UP000310158"/>
    </source>
</evidence>
<evidence type="ECO:0000256" key="1">
    <source>
        <dbReference type="ARBA" id="ARBA00001932"/>
    </source>
</evidence>
<dbReference type="GO" id="GO:0071949">
    <property type="term" value="F:FAD binding"/>
    <property type="evidence" value="ECO:0007669"/>
    <property type="project" value="TreeGrafter"/>
</dbReference>
<evidence type="ECO:0000259" key="9">
    <source>
        <dbReference type="PROSITE" id="PS51645"/>
    </source>
</evidence>
<name>A0A4S4LX04_9AGAM</name>
<dbReference type="EMBL" id="SGPL01000243">
    <property type="protein sequence ID" value="THH14880.1"/>
    <property type="molecule type" value="Genomic_DNA"/>
</dbReference>
<dbReference type="GO" id="GO:0043153">
    <property type="term" value="P:entrainment of circadian clock by photoperiod"/>
    <property type="evidence" value="ECO:0007669"/>
    <property type="project" value="TreeGrafter"/>
</dbReference>
<evidence type="ECO:0000256" key="2">
    <source>
        <dbReference type="ARBA" id="ARBA00005862"/>
    </source>
</evidence>
<evidence type="ECO:0000256" key="5">
    <source>
        <dbReference type="ARBA" id="ARBA00022991"/>
    </source>
</evidence>
<dbReference type="PANTHER" id="PTHR11455:SF18">
    <property type="entry name" value="SI:CH1073-390K14.1"/>
    <property type="match status" value="1"/>
</dbReference>
<organism evidence="10 11">
    <name type="scientific">Bondarzewia mesenterica</name>
    <dbReference type="NCBI Taxonomy" id="1095465"/>
    <lineage>
        <taxon>Eukaryota</taxon>
        <taxon>Fungi</taxon>
        <taxon>Dikarya</taxon>
        <taxon>Basidiomycota</taxon>
        <taxon>Agaricomycotina</taxon>
        <taxon>Agaricomycetes</taxon>
        <taxon>Russulales</taxon>
        <taxon>Bondarzewiaceae</taxon>
        <taxon>Bondarzewia</taxon>
    </lineage>
</organism>
<dbReference type="GO" id="GO:0005634">
    <property type="term" value="C:nucleus"/>
    <property type="evidence" value="ECO:0007669"/>
    <property type="project" value="TreeGrafter"/>
</dbReference>
<dbReference type="InterPro" id="IPR036134">
    <property type="entry name" value="Crypto/Photolyase_FAD-like_sf"/>
</dbReference>
<comment type="cofactor">
    <cofactor evidence="6">
        <name>FAD</name>
        <dbReference type="ChEBI" id="CHEBI:57692"/>
    </cofactor>
    <text evidence="6">Binds 1 FAD per subunit.</text>
</comment>
<dbReference type="GO" id="GO:0006139">
    <property type="term" value="P:nucleobase-containing compound metabolic process"/>
    <property type="evidence" value="ECO:0007669"/>
    <property type="project" value="UniProtKB-ARBA"/>
</dbReference>
<proteinExistence type="inferred from homology"/>
<dbReference type="SUPFAM" id="SSF48173">
    <property type="entry name" value="Cryptochrome/photolyase FAD-binding domain"/>
    <property type="match status" value="1"/>
</dbReference>
<feature type="site" description="Electron transfer via tryptophanyl radical" evidence="7">
    <location>
        <position position="425"/>
    </location>
</feature>
<keyword evidence="4 6" id="KW-0274">FAD</keyword>
<keyword evidence="11" id="KW-1185">Reference proteome</keyword>
<comment type="cofactor">
    <cofactor evidence="1">
        <name>(6R)-5,10-methylene-5,6,7,8-tetrahydrofolate</name>
        <dbReference type="ChEBI" id="CHEBI:15636"/>
    </cofactor>
</comment>
<evidence type="ECO:0000256" key="7">
    <source>
        <dbReference type="PIRSR" id="PIRSR602081-2"/>
    </source>
</evidence>
<dbReference type="Pfam" id="PF00875">
    <property type="entry name" value="DNA_photolyase"/>
    <property type="match status" value="1"/>
</dbReference>
<dbReference type="GO" id="GO:0003904">
    <property type="term" value="F:deoxyribodipyrimidine photo-lyase activity"/>
    <property type="evidence" value="ECO:0007669"/>
    <property type="project" value="TreeGrafter"/>
</dbReference>
<protein>
    <recommendedName>
        <fullName evidence="9">Photolyase/cryptochrome alpha/beta domain-containing protein</fullName>
    </recommendedName>
</protein>
<dbReference type="AlphaFoldDB" id="A0A4S4LX04"/>
<dbReference type="GO" id="GO:0032922">
    <property type="term" value="P:circadian regulation of gene expression"/>
    <property type="evidence" value="ECO:0007669"/>
    <property type="project" value="TreeGrafter"/>
</dbReference>
<comment type="caution">
    <text evidence="10">The sequence shown here is derived from an EMBL/GenBank/DDBJ whole genome shotgun (WGS) entry which is preliminary data.</text>
</comment>
<dbReference type="PANTHER" id="PTHR11455">
    <property type="entry name" value="CRYPTOCHROME"/>
    <property type="match status" value="1"/>
</dbReference>
<feature type="binding site" evidence="6">
    <location>
        <begin position="491"/>
        <end position="493"/>
    </location>
    <ligand>
        <name>FAD</name>
        <dbReference type="ChEBI" id="CHEBI:57692"/>
    </ligand>
</feature>
<dbReference type="GO" id="GO:0005737">
    <property type="term" value="C:cytoplasm"/>
    <property type="evidence" value="ECO:0007669"/>
    <property type="project" value="TreeGrafter"/>
</dbReference>
<feature type="binding site" evidence="6">
    <location>
        <position position="390"/>
    </location>
    <ligand>
        <name>FAD</name>
        <dbReference type="ChEBI" id="CHEBI:57692"/>
    </ligand>
</feature>
<feature type="binding site" evidence="6">
    <location>
        <begin position="349"/>
        <end position="353"/>
    </location>
    <ligand>
        <name>FAD</name>
        <dbReference type="ChEBI" id="CHEBI:57692"/>
    </ligand>
</feature>
<dbReference type="InterPro" id="IPR002081">
    <property type="entry name" value="Cryptochrome/DNA_photolyase_1"/>
</dbReference>
<dbReference type="Proteomes" id="UP000310158">
    <property type="component" value="Unassembled WGS sequence"/>
</dbReference>
<feature type="region of interest" description="Disordered" evidence="8">
    <location>
        <begin position="316"/>
        <end position="348"/>
    </location>
</feature>
<feature type="domain" description="Photolyase/cryptochrome alpha/beta" evidence="9">
    <location>
        <begin position="72"/>
        <end position="209"/>
    </location>
</feature>
<dbReference type="OrthoDB" id="435881at2759"/>
<dbReference type="InterPro" id="IPR005101">
    <property type="entry name" value="Cryptochr/Photolyase_FAD-bd"/>
</dbReference>
<comment type="similarity">
    <text evidence="2">Belongs to the DNA photolyase class-1 family.</text>
</comment>
<dbReference type="SUPFAM" id="SSF52425">
    <property type="entry name" value="Cryptochrome/photolyase, N-terminal domain"/>
    <property type="match status" value="1"/>
</dbReference>
<dbReference type="GO" id="GO:0003677">
    <property type="term" value="F:DNA binding"/>
    <property type="evidence" value="ECO:0007669"/>
    <property type="project" value="TreeGrafter"/>
</dbReference>
<sequence length="586" mass="66812">MHDLTLSAERLLGFVVTSPNPSPAKRPCTDTDFVHNKISTKEAAAKVDADRPLPKLLNAIQHTIENPKKGDAVVYWMRMEDMRIIDNRALALASAQAKHDNVPLLVLFIISPQDYIAHDRSPRRIDFTLRNLSNIKSSLADLHIPLHTVVHTPRRTLPSSVLFLLKAWNATRLFANIEYEVDELRRDICIHNLARAQGVLPRFVHDKLVIEPDTLETKTGKPFTVFSPFQRQWIAALNSNTHKFLDEAPAPSANHDSIHEHPKYGQLFDTPVPESVEGFECADRDKMREVWPAGHDAVKQMLDLFLHTMSRESHVGLSDPLADGAKRSDKKSRALAYKEDRDRADRNTTSRLSPYLAAGVISARELVKASMEFLGVKKVQADRESGIGVWVQEIAWRDFYTHVMAAFPRVSMGRPFQEKFASVKWETNEEHFKAWQDGRTGVPIVDAAMRQAKTMGWMHNRSRMIAAMFLTKDLMLDWRLGERHFMQQFIDGDLASNNGGWQWSASTGTDPQPYFRIFNPYLQSEKADPTGEYIRTFVPELKDVRGKDIHHPPAKLADKLGYPRPLVDHAESRERALRRYKNPGEE</sequence>
<evidence type="ECO:0000256" key="6">
    <source>
        <dbReference type="PIRSR" id="PIRSR602081-1"/>
    </source>
</evidence>
<dbReference type="Pfam" id="PF03441">
    <property type="entry name" value="FAD_binding_7"/>
    <property type="match status" value="1"/>
</dbReference>
<feature type="site" description="Electron transfer via tryptophanyl radical" evidence="7">
    <location>
        <position position="478"/>
    </location>
</feature>
<evidence type="ECO:0000256" key="4">
    <source>
        <dbReference type="ARBA" id="ARBA00022827"/>
    </source>
</evidence>
<evidence type="ECO:0000256" key="3">
    <source>
        <dbReference type="ARBA" id="ARBA00022630"/>
    </source>
</evidence>
<feature type="compositionally biased region" description="Basic and acidic residues" evidence="8">
    <location>
        <begin position="336"/>
        <end position="348"/>
    </location>
</feature>
<dbReference type="PROSITE" id="PS51645">
    <property type="entry name" value="PHR_CRY_ALPHA_BETA"/>
    <property type="match status" value="1"/>
</dbReference>
<keyword evidence="5" id="KW-0157">Chromophore</keyword>
<dbReference type="InterPro" id="IPR036155">
    <property type="entry name" value="Crypto/Photolyase_N_sf"/>
</dbReference>
<accession>A0A4S4LX04</accession>